<dbReference type="Proteomes" id="UP000001552">
    <property type="component" value="Chromosome"/>
</dbReference>
<dbReference type="CDD" id="cd04301">
    <property type="entry name" value="NAT_SF"/>
    <property type="match status" value="1"/>
</dbReference>
<feature type="domain" description="N-acetyltransferase" evidence="1">
    <location>
        <begin position="3"/>
        <end position="162"/>
    </location>
</feature>
<dbReference type="Pfam" id="PF00583">
    <property type="entry name" value="Acetyltransf_1"/>
    <property type="match status" value="1"/>
</dbReference>
<dbReference type="GO" id="GO:0016747">
    <property type="term" value="F:acyltransferase activity, transferring groups other than amino-acyl groups"/>
    <property type="evidence" value="ECO:0007669"/>
    <property type="project" value="InterPro"/>
</dbReference>
<evidence type="ECO:0000313" key="3">
    <source>
        <dbReference type="Proteomes" id="UP000001552"/>
    </source>
</evidence>
<dbReference type="KEGG" id="tit:Thit_0406"/>
<dbReference type="Gene3D" id="3.40.630.30">
    <property type="match status" value="1"/>
</dbReference>
<dbReference type="InterPro" id="IPR016181">
    <property type="entry name" value="Acyl_CoA_acyltransferase"/>
</dbReference>
<reference evidence="2" key="1">
    <citation type="submission" date="2010-02" db="EMBL/GenBank/DDBJ databases">
        <title>Complete sequence of Thermoanaerobacter italicus Ab9.</title>
        <authorList>
            <consortium name="US DOE Joint Genome Institute"/>
            <person name="Lucas S."/>
            <person name="Copeland A."/>
            <person name="Lapidus A."/>
            <person name="Cheng J.-F."/>
            <person name="Bruce D."/>
            <person name="Goodwin L."/>
            <person name="Pitluck S."/>
            <person name="Chertkov O."/>
            <person name="Detter J.C."/>
            <person name="Han C."/>
            <person name="Tapia R."/>
            <person name="Land M."/>
            <person name="Hauser L."/>
            <person name="Kyrpides N."/>
            <person name="Mikhailova N."/>
            <person name="Hemme C.L."/>
            <person name="Woyke T."/>
        </authorList>
    </citation>
    <scope>NUCLEOTIDE SEQUENCE [LARGE SCALE GENOMIC DNA]</scope>
    <source>
        <strain evidence="2">Ab9</strain>
    </source>
</reference>
<proteinExistence type="predicted"/>
<protein>
    <submittedName>
        <fullName evidence="2">GCN5-related N-acetyltransferase</fullName>
    </submittedName>
</protein>
<accession>D3T6Y1</accession>
<dbReference type="EMBL" id="CP001936">
    <property type="protein sequence ID" value="ADD01713.1"/>
    <property type="molecule type" value="Genomic_DNA"/>
</dbReference>
<dbReference type="HOGENOM" id="CLU_1657750_0_0_9"/>
<dbReference type="RefSeq" id="WP_012994536.1">
    <property type="nucleotide sequence ID" value="NC_013921.1"/>
</dbReference>
<sequence>MDYLIRVANINDLDSIVKLWEKLSIDQMSKDPYYKGDLVFSGGYSQFKQALNSDNCCIFVAEVNNIVIGFIEVWLYQKDFYFFIDDYAYILHFFIDPDARRSENILSIIYNLFEAALNWAIEKGSQYIIADAFAHNIRIMKLLEKVGFESYRIRYVKELGSK</sequence>
<evidence type="ECO:0000313" key="2">
    <source>
        <dbReference type="EMBL" id="ADD01713.1"/>
    </source>
</evidence>
<evidence type="ECO:0000259" key="1">
    <source>
        <dbReference type="PROSITE" id="PS51186"/>
    </source>
</evidence>
<dbReference type="AlphaFoldDB" id="D3T6Y1"/>
<dbReference type="SUPFAM" id="SSF55729">
    <property type="entry name" value="Acyl-CoA N-acyltransferases (Nat)"/>
    <property type="match status" value="1"/>
</dbReference>
<dbReference type="InterPro" id="IPR000182">
    <property type="entry name" value="GNAT_dom"/>
</dbReference>
<organism evidence="2 3">
    <name type="scientific">Thermoanaerobacter italicus (strain DSM 9252 / Ab9)</name>
    <dbReference type="NCBI Taxonomy" id="580331"/>
    <lineage>
        <taxon>Bacteria</taxon>
        <taxon>Bacillati</taxon>
        <taxon>Bacillota</taxon>
        <taxon>Clostridia</taxon>
        <taxon>Thermoanaerobacterales</taxon>
        <taxon>Thermoanaerobacteraceae</taxon>
        <taxon>Thermoanaerobacter</taxon>
    </lineage>
</organism>
<dbReference type="OrthoDB" id="1915079at2"/>
<dbReference type="PROSITE" id="PS51186">
    <property type="entry name" value="GNAT"/>
    <property type="match status" value="1"/>
</dbReference>
<keyword evidence="3" id="KW-1185">Reference proteome</keyword>
<dbReference type="eggNOG" id="ENOG5034011">
    <property type="taxonomic scope" value="Bacteria"/>
</dbReference>
<gene>
    <name evidence="2" type="ordered locus">Thit_0406</name>
</gene>
<name>D3T6Y1_THEIA</name>